<sequence length="89" mass="9909">MPATNPVLSVRVSPDERDLLEAAAAQARTSLSDFVRRKALEAAEIDLLDQRLVTIPATDWERFERWAAAPAKDVPALRELAATRPAWQD</sequence>
<reference evidence="3 4" key="1">
    <citation type="submission" date="2019-06" db="EMBL/GenBank/DDBJ databases">
        <title>Genomic Encyclopedia of Type Strains, Phase IV (KMG-V): Genome sequencing to study the core and pangenomes of soil and plant-associated prokaryotes.</title>
        <authorList>
            <person name="Whitman W."/>
        </authorList>
    </citation>
    <scope>NUCLEOTIDE SEQUENCE [LARGE SCALE GENOMIC DNA]</scope>
    <source>
        <strain evidence="3 4">BR 11140</strain>
    </source>
</reference>
<comment type="caution">
    <text evidence="3">The sequence shown here is derived from an EMBL/GenBank/DDBJ whole genome shotgun (WGS) entry which is preliminary data.</text>
</comment>
<dbReference type="InterPro" id="IPR010985">
    <property type="entry name" value="Ribbon_hlx_hlx"/>
</dbReference>
<dbReference type="Gene3D" id="1.20.5.780">
    <property type="entry name" value="Single helix bin"/>
    <property type="match status" value="1"/>
</dbReference>
<protein>
    <submittedName>
        <fullName evidence="3">Uncharacterized protein (DUF1778 family)</fullName>
    </submittedName>
</protein>
<name>A0A560HIH5_9PROT</name>
<comment type="similarity">
    <text evidence="2">Belongs to the TacA antitoxin family.</text>
</comment>
<keyword evidence="1" id="KW-1277">Toxin-antitoxin system</keyword>
<dbReference type="Proteomes" id="UP000318050">
    <property type="component" value="Unassembled WGS sequence"/>
</dbReference>
<dbReference type="Pfam" id="PF08681">
    <property type="entry name" value="TacA1"/>
    <property type="match status" value="1"/>
</dbReference>
<gene>
    <name evidence="3" type="ORF">FBZ92_1624</name>
</gene>
<dbReference type="InterPro" id="IPR014795">
    <property type="entry name" value="TacA_1-like"/>
</dbReference>
<evidence type="ECO:0000313" key="4">
    <source>
        <dbReference type="Proteomes" id="UP000318050"/>
    </source>
</evidence>
<dbReference type="AlphaFoldDB" id="A0A560HIH5"/>
<dbReference type="GO" id="GO:0006355">
    <property type="term" value="P:regulation of DNA-templated transcription"/>
    <property type="evidence" value="ECO:0007669"/>
    <property type="project" value="InterPro"/>
</dbReference>
<organism evidence="3 4">
    <name type="scientific">Nitrospirillum amazonense</name>
    <dbReference type="NCBI Taxonomy" id="28077"/>
    <lineage>
        <taxon>Bacteria</taxon>
        <taxon>Pseudomonadati</taxon>
        <taxon>Pseudomonadota</taxon>
        <taxon>Alphaproteobacteria</taxon>
        <taxon>Rhodospirillales</taxon>
        <taxon>Azospirillaceae</taxon>
        <taxon>Nitrospirillum</taxon>
    </lineage>
</organism>
<accession>A0A560HIH5</accession>
<dbReference type="EMBL" id="VITT01000062">
    <property type="protein sequence ID" value="TWB46266.1"/>
    <property type="molecule type" value="Genomic_DNA"/>
</dbReference>
<dbReference type="OrthoDB" id="7595899at2"/>
<dbReference type="PANTHER" id="PTHR35401">
    <property type="entry name" value="COPG FAMILY HELIX-TURN-HELIX PROTEIN-RELATED-RELATED"/>
    <property type="match status" value="1"/>
</dbReference>
<evidence type="ECO:0000256" key="2">
    <source>
        <dbReference type="ARBA" id="ARBA00049988"/>
    </source>
</evidence>
<evidence type="ECO:0000313" key="3">
    <source>
        <dbReference type="EMBL" id="TWB46266.1"/>
    </source>
</evidence>
<evidence type="ECO:0000256" key="1">
    <source>
        <dbReference type="ARBA" id="ARBA00022649"/>
    </source>
</evidence>
<dbReference type="SUPFAM" id="SSF47598">
    <property type="entry name" value="Ribbon-helix-helix"/>
    <property type="match status" value="1"/>
</dbReference>
<proteinExistence type="inferred from homology"/>